<organism evidence="3 4">
    <name type="scientific">Buddleja alternifolia</name>
    <dbReference type="NCBI Taxonomy" id="168488"/>
    <lineage>
        <taxon>Eukaryota</taxon>
        <taxon>Viridiplantae</taxon>
        <taxon>Streptophyta</taxon>
        <taxon>Embryophyta</taxon>
        <taxon>Tracheophyta</taxon>
        <taxon>Spermatophyta</taxon>
        <taxon>Magnoliopsida</taxon>
        <taxon>eudicotyledons</taxon>
        <taxon>Gunneridae</taxon>
        <taxon>Pentapetalae</taxon>
        <taxon>asterids</taxon>
        <taxon>lamiids</taxon>
        <taxon>Lamiales</taxon>
        <taxon>Scrophulariaceae</taxon>
        <taxon>Buddlejeae</taxon>
        <taxon>Buddleja</taxon>
    </lineage>
</organism>
<keyword evidence="4" id="KW-1185">Reference proteome</keyword>
<comment type="caution">
    <text evidence="3">The sequence shown here is derived from an EMBL/GenBank/DDBJ whole genome shotgun (WGS) entry which is preliminary data.</text>
</comment>
<dbReference type="EMBL" id="WHWC01000007">
    <property type="protein sequence ID" value="KAG8378888.1"/>
    <property type="molecule type" value="Genomic_DNA"/>
</dbReference>
<evidence type="ECO:0000256" key="1">
    <source>
        <dbReference type="SAM" id="MobiDB-lite"/>
    </source>
</evidence>
<protein>
    <recommendedName>
        <fullName evidence="2">Myb-like domain-containing protein</fullName>
    </recommendedName>
</protein>
<reference evidence="3" key="1">
    <citation type="submission" date="2019-10" db="EMBL/GenBank/DDBJ databases">
        <authorList>
            <person name="Zhang R."/>
            <person name="Pan Y."/>
            <person name="Wang J."/>
            <person name="Ma R."/>
            <person name="Yu S."/>
        </authorList>
    </citation>
    <scope>NUCLEOTIDE SEQUENCE</scope>
    <source>
        <strain evidence="3">LA-IB0</strain>
        <tissue evidence="3">Leaf</tissue>
    </source>
</reference>
<feature type="domain" description="Myb-like" evidence="2">
    <location>
        <begin position="114"/>
        <end position="167"/>
    </location>
</feature>
<evidence type="ECO:0000313" key="4">
    <source>
        <dbReference type="Proteomes" id="UP000826271"/>
    </source>
</evidence>
<dbReference type="Gene3D" id="1.10.10.60">
    <property type="entry name" value="Homeodomain-like"/>
    <property type="match status" value="1"/>
</dbReference>
<dbReference type="PROSITE" id="PS50090">
    <property type="entry name" value="MYB_LIKE"/>
    <property type="match status" value="1"/>
</dbReference>
<gene>
    <name evidence="3" type="ORF">BUALT_Bualt07G0031400</name>
</gene>
<feature type="region of interest" description="Disordered" evidence="1">
    <location>
        <begin position="17"/>
        <end position="51"/>
    </location>
</feature>
<dbReference type="PANTHER" id="PTHR47430:SF4">
    <property type="entry name" value="GB|AAC33480.1"/>
    <property type="match status" value="1"/>
</dbReference>
<name>A0AAV6X8P6_9LAMI</name>
<evidence type="ECO:0000313" key="3">
    <source>
        <dbReference type="EMBL" id="KAG8378888.1"/>
    </source>
</evidence>
<feature type="compositionally biased region" description="Basic and acidic residues" evidence="1">
    <location>
        <begin position="28"/>
        <end position="43"/>
    </location>
</feature>
<dbReference type="AlphaFoldDB" id="A0AAV6X8P6"/>
<dbReference type="PANTHER" id="PTHR47430">
    <property type="entry name" value="GB|AAC33480.1"/>
    <property type="match status" value="1"/>
</dbReference>
<evidence type="ECO:0000259" key="2">
    <source>
        <dbReference type="PROSITE" id="PS50090"/>
    </source>
</evidence>
<sequence>MTKFYFGPSKSNKKVRFSNHIDVFPPPEDSHPEKRDNEEDNMVKGKQFTQEEDEKEYQKLFSLVNYDLQLKVSEEKRSRHGMLRDNICWTAVRDKLSSRFQANCCLNWYNQLVSPMVSEGLWADIDDFRLVSVLFNFDARCIEDVEWDHLLDHRCGDLCRKRWNQMVIHIGHYRNKSFGEQVEVLAQLYCRIYLK</sequence>
<accession>A0AAV6X8P6</accession>
<dbReference type="InterPro" id="IPR001005">
    <property type="entry name" value="SANT/Myb"/>
</dbReference>
<proteinExistence type="predicted"/>
<dbReference type="Proteomes" id="UP000826271">
    <property type="component" value="Unassembled WGS sequence"/>
</dbReference>